<dbReference type="Proteomes" id="UP000273500">
    <property type="component" value="Unassembled WGS sequence"/>
</dbReference>
<gene>
    <name evidence="1" type="ORF">EI291_02635</name>
</gene>
<comment type="caution">
    <text evidence="1">The sequence shown here is derived from an EMBL/GenBank/DDBJ whole genome shotgun (WGS) entry which is preliminary data.</text>
</comment>
<dbReference type="AlphaFoldDB" id="A0A428KWT2"/>
<proteinExistence type="predicted"/>
<name>A0A428KWT2_9BACT</name>
<dbReference type="RefSeq" id="WP_125417690.1">
    <property type="nucleotide sequence ID" value="NZ_RWIT01000001.1"/>
</dbReference>
<dbReference type="EMBL" id="RWIT01000001">
    <property type="protein sequence ID" value="RSK51226.1"/>
    <property type="molecule type" value="Genomic_DNA"/>
</dbReference>
<dbReference type="OrthoDB" id="8703200at2"/>
<reference evidence="1 2" key="1">
    <citation type="submission" date="2018-12" db="EMBL/GenBank/DDBJ databases">
        <authorList>
            <person name="Feng G."/>
            <person name="Zhu H."/>
        </authorList>
    </citation>
    <scope>NUCLEOTIDE SEQUENCE [LARGE SCALE GENOMIC DNA]</scope>
    <source>
        <strain evidence="1 2">KCTC 12533</strain>
    </source>
</reference>
<sequence length="238" mass="27339">MKEELIALSAMRKQVPVEMREGLRLLAETKGDVPAAVERFKAERLALVVEKTGADVSLCLHCLKVNHFDIRQTLIQIENSKYSVSERILCKCTQNGQALSDIALVVEQAAQLQRKYWFRVTDLAGLNRPQYALLLIQEWTTYEEWESFPAALSFEMEAVLEVFEQELELPAVAANLRAANQRYQQVRLTTSYREALRQKGYAPADPELQQYEDVYQGQRVLIDEKLSEYVRAHITSFP</sequence>
<accession>A0A428KWT2</accession>
<keyword evidence="2" id="KW-1185">Reference proteome</keyword>
<protein>
    <submittedName>
        <fullName evidence="1">Uncharacterized protein</fullName>
    </submittedName>
</protein>
<evidence type="ECO:0000313" key="2">
    <source>
        <dbReference type="Proteomes" id="UP000273500"/>
    </source>
</evidence>
<evidence type="ECO:0000313" key="1">
    <source>
        <dbReference type="EMBL" id="RSK51226.1"/>
    </source>
</evidence>
<organism evidence="1 2">
    <name type="scientific">Hymenobacter rigui</name>
    <dbReference type="NCBI Taxonomy" id="334424"/>
    <lineage>
        <taxon>Bacteria</taxon>
        <taxon>Pseudomonadati</taxon>
        <taxon>Bacteroidota</taxon>
        <taxon>Cytophagia</taxon>
        <taxon>Cytophagales</taxon>
        <taxon>Hymenobacteraceae</taxon>
        <taxon>Hymenobacter</taxon>
    </lineage>
</organism>